<evidence type="ECO:0000256" key="1">
    <source>
        <dbReference type="ARBA" id="ARBA00004496"/>
    </source>
</evidence>
<dbReference type="SUPFAM" id="SSF81296">
    <property type="entry name" value="E set domains"/>
    <property type="match status" value="1"/>
</dbReference>
<evidence type="ECO:0000313" key="5">
    <source>
        <dbReference type="Proteomes" id="UP000070444"/>
    </source>
</evidence>
<comment type="similarity">
    <text evidence="2">Belongs to the Rho GDI family.</text>
</comment>
<dbReference type="EMBL" id="KQ964643">
    <property type="protein sequence ID" value="KXN67339.1"/>
    <property type="molecule type" value="Genomic_DNA"/>
</dbReference>
<name>A0A137NXJ4_CONC2</name>
<evidence type="ECO:0000313" key="4">
    <source>
        <dbReference type="EMBL" id="KXN67339.1"/>
    </source>
</evidence>
<dbReference type="GO" id="GO:0005094">
    <property type="term" value="F:Rho GDP-dissociation inhibitor activity"/>
    <property type="evidence" value="ECO:0007669"/>
    <property type="project" value="InterPro"/>
</dbReference>
<keyword evidence="5" id="KW-1185">Reference proteome</keyword>
<dbReference type="Pfam" id="PF02115">
    <property type="entry name" value="Rho_GDI"/>
    <property type="match status" value="1"/>
</dbReference>
<dbReference type="InterPro" id="IPR024792">
    <property type="entry name" value="RhoGDI_dom_sf"/>
</dbReference>
<dbReference type="AlphaFoldDB" id="A0A137NXJ4"/>
<dbReference type="Gene3D" id="2.70.50.30">
    <property type="entry name" value="Coagulation Factor XIII, subunit A, domain 1"/>
    <property type="match status" value="1"/>
</dbReference>
<keyword evidence="3" id="KW-0963">Cytoplasm</keyword>
<comment type="subcellular location">
    <subcellularLocation>
        <location evidence="1">Cytoplasm</location>
    </subcellularLocation>
</comment>
<accession>A0A137NXJ4</accession>
<dbReference type="OrthoDB" id="1683373at2759"/>
<dbReference type="InterPro" id="IPR014756">
    <property type="entry name" value="Ig_E-set"/>
</dbReference>
<protein>
    <submittedName>
        <fullName evidence="4">Uncharacterized protein</fullName>
    </submittedName>
</protein>
<dbReference type="GO" id="GO:0005737">
    <property type="term" value="C:cytoplasm"/>
    <property type="evidence" value="ECO:0007669"/>
    <property type="project" value="UniProtKB-SubCell"/>
</dbReference>
<reference evidence="4 5" key="1">
    <citation type="journal article" date="2015" name="Genome Biol. Evol.">
        <title>Phylogenomic analyses indicate that early fungi evolved digesting cell walls of algal ancestors of land plants.</title>
        <authorList>
            <person name="Chang Y."/>
            <person name="Wang S."/>
            <person name="Sekimoto S."/>
            <person name="Aerts A.L."/>
            <person name="Choi C."/>
            <person name="Clum A."/>
            <person name="LaButti K.M."/>
            <person name="Lindquist E.A."/>
            <person name="Yee Ngan C."/>
            <person name="Ohm R.A."/>
            <person name="Salamov A.A."/>
            <person name="Grigoriev I.V."/>
            <person name="Spatafora J.W."/>
            <person name="Berbee M.L."/>
        </authorList>
    </citation>
    <scope>NUCLEOTIDE SEQUENCE [LARGE SCALE GENOMIC DNA]</scope>
    <source>
        <strain evidence="4 5">NRRL 28638</strain>
    </source>
</reference>
<dbReference type="Proteomes" id="UP000070444">
    <property type="component" value="Unassembled WGS sequence"/>
</dbReference>
<evidence type="ECO:0000256" key="3">
    <source>
        <dbReference type="ARBA" id="ARBA00022490"/>
    </source>
</evidence>
<dbReference type="STRING" id="796925.A0A137NXJ4"/>
<sequence length="198" mass="22091">MSIVKASGGYSSNHIGEYTSGGSYYDDYGAYDGGYGGYGSGYSSKYYKRGLYLDLGLVGELLGIEEDQKDQKVIVEKLIMPAENEKGQNVINFQKSMQAVRFKQPYTYIPTLRFKVQKDVTGLRYKQNATRAGILIEALDRPLGDFKAKEESYDVKMPSEVISDGVEWQGDFAMVSSVVDGNNVDLIIDTQWEPHDSI</sequence>
<proteinExistence type="inferred from homology"/>
<dbReference type="InterPro" id="IPR000406">
    <property type="entry name" value="Rho_GDI"/>
</dbReference>
<gene>
    <name evidence="4" type="ORF">CONCODRAFT_10617</name>
</gene>
<organism evidence="4 5">
    <name type="scientific">Conidiobolus coronatus (strain ATCC 28846 / CBS 209.66 / NRRL 28638)</name>
    <name type="common">Delacroixia coronata</name>
    <dbReference type="NCBI Taxonomy" id="796925"/>
    <lineage>
        <taxon>Eukaryota</taxon>
        <taxon>Fungi</taxon>
        <taxon>Fungi incertae sedis</taxon>
        <taxon>Zoopagomycota</taxon>
        <taxon>Entomophthoromycotina</taxon>
        <taxon>Entomophthoromycetes</taxon>
        <taxon>Entomophthorales</taxon>
        <taxon>Ancylistaceae</taxon>
        <taxon>Conidiobolus</taxon>
    </lineage>
</organism>
<evidence type="ECO:0000256" key="2">
    <source>
        <dbReference type="ARBA" id="ARBA00009758"/>
    </source>
</evidence>
<dbReference type="GO" id="GO:0007266">
    <property type="term" value="P:Rho protein signal transduction"/>
    <property type="evidence" value="ECO:0007669"/>
    <property type="project" value="InterPro"/>
</dbReference>